<dbReference type="InterPro" id="IPR011050">
    <property type="entry name" value="Pectin_lyase_fold/virulence"/>
</dbReference>
<reference evidence="13" key="1">
    <citation type="journal article" date="2020" name="Stud. Mycol.">
        <title>101 Dothideomycetes genomes: a test case for predicting lifestyles and emergence of pathogens.</title>
        <authorList>
            <person name="Haridas S."/>
            <person name="Albert R."/>
            <person name="Binder M."/>
            <person name="Bloem J."/>
            <person name="Labutti K."/>
            <person name="Salamov A."/>
            <person name="Andreopoulos B."/>
            <person name="Baker S."/>
            <person name="Barry K."/>
            <person name="Bills G."/>
            <person name="Bluhm B."/>
            <person name="Cannon C."/>
            <person name="Castanera R."/>
            <person name="Culley D."/>
            <person name="Daum C."/>
            <person name="Ezra D."/>
            <person name="Gonzalez J."/>
            <person name="Henrissat B."/>
            <person name="Kuo A."/>
            <person name="Liang C."/>
            <person name="Lipzen A."/>
            <person name="Lutzoni F."/>
            <person name="Magnuson J."/>
            <person name="Mondo S."/>
            <person name="Nolan M."/>
            <person name="Ohm R."/>
            <person name="Pangilinan J."/>
            <person name="Park H.-J."/>
            <person name="Ramirez L."/>
            <person name="Alfaro M."/>
            <person name="Sun H."/>
            <person name="Tritt A."/>
            <person name="Yoshinaga Y."/>
            <person name="Zwiers L.-H."/>
            <person name="Turgeon B."/>
            <person name="Goodwin S."/>
            <person name="Spatafora J."/>
            <person name="Crous P."/>
            <person name="Grigoriev I."/>
        </authorList>
    </citation>
    <scope>NUCLEOTIDE SEQUENCE</scope>
    <source>
        <strain evidence="13">CBS 121167</strain>
    </source>
</reference>
<dbReference type="GO" id="GO:0030599">
    <property type="term" value="F:pectinesterase activity"/>
    <property type="evidence" value="ECO:0007669"/>
    <property type="project" value="UniProtKB-UniRule"/>
</dbReference>
<feature type="active site" evidence="10">
    <location>
        <position position="178"/>
    </location>
</feature>
<keyword evidence="14" id="KW-1185">Reference proteome</keyword>
<dbReference type="OrthoDB" id="2019149at2759"/>
<keyword evidence="7 11" id="KW-0378">Hydrolase</keyword>
<evidence type="ECO:0000313" key="14">
    <source>
        <dbReference type="Proteomes" id="UP000799438"/>
    </source>
</evidence>
<dbReference type="InterPro" id="IPR000070">
    <property type="entry name" value="Pectinesterase_cat"/>
</dbReference>
<dbReference type="GO" id="GO:0042545">
    <property type="term" value="P:cell wall modification"/>
    <property type="evidence" value="ECO:0007669"/>
    <property type="project" value="UniProtKB-UniRule"/>
</dbReference>
<keyword evidence="8 11" id="KW-0063">Aspartyl esterase</keyword>
<name>A0A6A6B2D5_9PEZI</name>
<dbReference type="UniPathway" id="UPA00545">
    <property type="reaction ID" value="UER00823"/>
</dbReference>
<comment type="pathway">
    <text evidence="2 11">Glycan metabolism; pectin degradation; 2-dehydro-3-deoxy-D-gluconate from pectin: step 1/5.</text>
</comment>
<dbReference type="AlphaFoldDB" id="A0A6A6B2D5"/>
<evidence type="ECO:0000256" key="1">
    <source>
        <dbReference type="ARBA" id="ARBA00004613"/>
    </source>
</evidence>
<comment type="similarity">
    <text evidence="3">Belongs to the pectinesterase family.</text>
</comment>
<evidence type="ECO:0000256" key="5">
    <source>
        <dbReference type="ARBA" id="ARBA00022525"/>
    </source>
</evidence>
<keyword evidence="5 11" id="KW-0964">Secreted</keyword>
<dbReference type="EMBL" id="ML995500">
    <property type="protein sequence ID" value="KAF2137758.1"/>
    <property type="molecule type" value="Genomic_DNA"/>
</dbReference>
<dbReference type="EC" id="3.1.1.11" evidence="4 11"/>
<gene>
    <name evidence="13" type="ORF">K452DRAFT_321605</name>
</gene>
<dbReference type="InterPro" id="IPR012334">
    <property type="entry name" value="Pectin_lyas_fold"/>
</dbReference>
<comment type="subcellular location">
    <subcellularLocation>
        <location evidence="1 11">Secreted</location>
    </subcellularLocation>
</comment>
<proteinExistence type="inferred from homology"/>
<evidence type="ECO:0000259" key="12">
    <source>
        <dbReference type="Pfam" id="PF01095"/>
    </source>
</evidence>
<dbReference type="Gene3D" id="2.160.20.10">
    <property type="entry name" value="Single-stranded right-handed beta-helix, Pectin lyase-like"/>
    <property type="match status" value="1"/>
</dbReference>
<keyword evidence="6 11" id="KW-0732">Signal</keyword>
<evidence type="ECO:0000313" key="13">
    <source>
        <dbReference type="EMBL" id="KAF2137758.1"/>
    </source>
</evidence>
<organism evidence="13 14">
    <name type="scientific">Aplosporella prunicola CBS 121167</name>
    <dbReference type="NCBI Taxonomy" id="1176127"/>
    <lineage>
        <taxon>Eukaryota</taxon>
        <taxon>Fungi</taxon>
        <taxon>Dikarya</taxon>
        <taxon>Ascomycota</taxon>
        <taxon>Pezizomycotina</taxon>
        <taxon>Dothideomycetes</taxon>
        <taxon>Dothideomycetes incertae sedis</taxon>
        <taxon>Botryosphaeriales</taxon>
        <taxon>Aplosporellaceae</taxon>
        <taxon>Aplosporella</taxon>
    </lineage>
</organism>
<dbReference type="InterPro" id="IPR033131">
    <property type="entry name" value="Pectinesterase_Asp_AS"/>
</dbReference>
<dbReference type="RefSeq" id="XP_033393473.1">
    <property type="nucleotide sequence ID" value="XM_033544415.1"/>
</dbReference>
<evidence type="ECO:0000256" key="8">
    <source>
        <dbReference type="ARBA" id="ARBA00023085"/>
    </source>
</evidence>
<dbReference type="GO" id="GO:0005576">
    <property type="term" value="C:extracellular region"/>
    <property type="evidence" value="ECO:0007669"/>
    <property type="project" value="UniProtKB-SubCell"/>
</dbReference>
<evidence type="ECO:0000256" key="6">
    <source>
        <dbReference type="ARBA" id="ARBA00022729"/>
    </source>
</evidence>
<dbReference type="PANTHER" id="PTHR31321:SF127">
    <property type="entry name" value="PECTINESTERASE"/>
    <property type="match status" value="1"/>
</dbReference>
<evidence type="ECO:0000256" key="11">
    <source>
        <dbReference type="RuleBase" id="RU000589"/>
    </source>
</evidence>
<dbReference type="Pfam" id="PF01095">
    <property type="entry name" value="Pectinesterase"/>
    <property type="match status" value="1"/>
</dbReference>
<comment type="function">
    <text evidence="11">Involved in maceration and soft-rotting of plant tissue.</text>
</comment>
<dbReference type="FunFam" id="2.160.20.10:FF:000014">
    <property type="entry name" value="Pectinesterase"/>
    <property type="match status" value="1"/>
</dbReference>
<accession>A0A6A6B2D5</accession>
<protein>
    <recommendedName>
        <fullName evidence="4 11">Pectinesterase</fullName>
        <ecNumber evidence="4 11">3.1.1.11</ecNumber>
    </recommendedName>
</protein>
<dbReference type="PANTHER" id="PTHR31321">
    <property type="entry name" value="ACYL-COA THIOESTER HYDROLASE YBHC-RELATED"/>
    <property type="match status" value="1"/>
</dbReference>
<evidence type="ECO:0000256" key="2">
    <source>
        <dbReference type="ARBA" id="ARBA00005184"/>
    </source>
</evidence>
<dbReference type="PROSITE" id="PS00503">
    <property type="entry name" value="PECTINESTERASE_2"/>
    <property type="match status" value="1"/>
</dbReference>
<sequence length="325" mass="34885">MPSLLSILALVGSALAITSPPSGALTVGSNGTYKTIQEAVDALDTSTATEQSIFIYAGTYKEQVTLPKLKGGLKVYGYSKDDTTYAGNKVTITAGHSQKEGLDDDGTGTLRAHTANLAVYNLNVDNSFGQGSQAIALSAYSGGKQAYYGCQFTGFQDTVMAQDGVQYYANSLIEGATDFIFGQHAAAWFENVDIRVAEASVGYITANGRTSELDNSYYVINNSDVATADGASVKEGAYYLGRPWQQYARVVFQNTALSDVINSEGWHTWNTNDDRTDNVEFAEFKNTGKGASTSGRKFAKQLTAAVSMETVLGDDYTSWVDKNFL</sequence>
<evidence type="ECO:0000256" key="3">
    <source>
        <dbReference type="ARBA" id="ARBA00008891"/>
    </source>
</evidence>
<evidence type="ECO:0000256" key="7">
    <source>
        <dbReference type="ARBA" id="ARBA00022801"/>
    </source>
</evidence>
<evidence type="ECO:0000256" key="4">
    <source>
        <dbReference type="ARBA" id="ARBA00013229"/>
    </source>
</evidence>
<comment type="catalytic activity">
    <reaction evidence="9 11">
        <text>[(1-&gt;4)-alpha-D-galacturonosyl methyl ester](n) + n H2O = [(1-&gt;4)-alpha-D-galacturonosyl](n) + n methanol + n H(+)</text>
        <dbReference type="Rhea" id="RHEA:22380"/>
        <dbReference type="Rhea" id="RHEA-COMP:14570"/>
        <dbReference type="Rhea" id="RHEA-COMP:14573"/>
        <dbReference type="ChEBI" id="CHEBI:15377"/>
        <dbReference type="ChEBI" id="CHEBI:15378"/>
        <dbReference type="ChEBI" id="CHEBI:17790"/>
        <dbReference type="ChEBI" id="CHEBI:140522"/>
        <dbReference type="ChEBI" id="CHEBI:140523"/>
        <dbReference type="EC" id="3.1.1.11"/>
    </reaction>
</comment>
<keyword evidence="11" id="KW-0961">Cell wall biogenesis/degradation</keyword>
<feature type="chain" id="PRO_5025717745" description="Pectinesterase" evidence="11">
    <location>
        <begin position="17"/>
        <end position="325"/>
    </location>
</feature>
<dbReference type="SUPFAM" id="SSF51126">
    <property type="entry name" value="Pectin lyase-like"/>
    <property type="match status" value="1"/>
</dbReference>
<dbReference type="GeneID" id="54301911"/>
<evidence type="ECO:0000256" key="10">
    <source>
        <dbReference type="PROSITE-ProRule" id="PRU10040"/>
    </source>
</evidence>
<dbReference type="GO" id="GO:0045490">
    <property type="term" value="P:pectin catabolic process"/>
    <property type="evidence" value="ECO:0007669"/>
    <property type="project" value="UniProtKB-UniRule"/>
</dbReference>
<dbReference type="Proteomes" id="UP000799438">
    <property type="component" value="Unassembled WGS sequence"/>
</dbReference>
<feature type="domain" description="Pectinesterase catalytic" evidence="12">
    <location>
        <begin position="29"/>
        <end position="297"/>
    </location>
</feature>
<evidence type="ECO:0000256" key="9">
    <source>
        <dbReference type="ARBA" id="ARBA00047928"/>
    </source>
</evidence>
<feature type="signal peptide" evidence="11">
    <location>
        <begin position="1"/>
        <end position="16"/>
    </location>
</feature>